<dbReference type="AlphaFoldDB" id="A0A165ZMG5"/>
<name>A0A165ZMG5_9HYPH</name>
<keyword evidence="1" id="KW-0175">Coiled coil</keyword>
<dbReference type="OrthoDB" id="7801484at2"/>
<dbReference type="Proteomes" id="UP000076577">
    <property type="component" value="Unassembled WGS sequence"/>
</dbReference>
<evidence type="ECO:0000256" key="1">
    <source>
        <dbReference type="SAM" id="Coils"/>
    </source>
</evidence>
<dbReference type="PATRIC" id="fig|989403.3.peg.1646"/>
<accession>A0A165ZMG5</accession>
<proteinExistence type="predicted"/>
<sequence length="870" mass="97907">MSKGKIEVEEHQWAQKVFNLFSWKFDDLDGDPTPAKIAEHCKLKNESYKKALKAYDTQEQALTKQAQSDTFVSLYKNCTDRISGVDSHLKDGDIADANSALDEVEACLEAIGSLFGTRSSGKKESVRDDPKFATCLARLNEQAKNFSSYKSKRNELHTPEQEELFDELYKQTVWLEREAAKELQGGHLERTDDLLFQVEANLQGLENITRAGKQQTVGLNTARANIKDAKARINAAYKLRKTISDKKLRKEFEERYKQAKNDIKAAEKLIKQEKTEEAQPVLASVSASVEQVEYAVGTNTWAPLDAKYSRSTKFHKTEIQSYYQQINTIADKAAKREFEAHYQRAINQIADLEVLIEGEGRAAEEKVKNDIAALEQEIQSLENCLVDAITKANAPDTSNQTLTQSPHLQSKPEECSAQHQKLMDRINKLLSQHSVIQDQKLLEDYATYKMLAEQMDSQVSDLLQRNYVNDARAQLTALEGLANNLQACIDQAIALKAQNDHEPNKEKPPERAGEHSANENKKASDYKDILKNARATHQQLITQKSKIIDPEKLKEFNLLMQQIDKATVLLGDTLSHAKSDSLEKADLLSRELQAVLPKAQVIIDEVLLAAAERAKEPKRKKIKYKNSAKGVRNNVDAREKPSGPNPEFYCEVQDGQFCLKHAMNACLGFGAISVQDMEDGLLQANVEGFKTQTETQLFSELNGYYPELTLQEMRKQIKADPDKLYRNAAKAQFGMLFDGQAPAEIIRANGSEPTMGLAIVNGKQKELGLPEFKNTWLEKPKSGADIQANVEKVKEITEKNGADRLVIGAGGHFIALRKNAEDEWFEVDSLEDGSKRIDLEDYIKTQSARHKNEALSILHFDEELTYKKAE</sequence>
<protein>
    <submittedName>
        <fullName evidence="3">Uncharacterized protein</fullName>
    </submittedName>
</protein>
<evidence type="ECO:0000313" key="4">
    <source>
        <dbReference type="Proteomes" id="UP000076577"/>
    </source>
</evidence>
<feature type="coiled-coil region" evidence="1">
    <location>
        <begin position="219"/>
        <end position="276"/>
    </location>
</feature>
<keyword evidence="4" id="KW-1185">Reference proteome</keyword>
<dbReference type="EMBL" id="LMCB01000011">
    <property type="protein sequence ID" value="KZL20061.1"/>
    <property type="molecule type" value="Genomic_DNA"/>
</dbReference>
<gene>
    <name evidence="3" type="ORF">PsAD2_01547</name>
</gene>
<feature type="coiled-coil region" evidence="1">
    <location>
        <begin position="335"/>
        <end position="391"/>
    </location>
</feature>
<feature type="region of interest" description="Disordered" evidence="2">
    <location>
        <begin position="500"/>
        <end position="521"/>
    </location>
</feature>
<evidence type="ECO:0000313" key="3">
    <source>
        <dbReference type="EMBL" id="KZL20061.1"/>
    </source>
</evidence>
<dbReference type="RefSeq" id="WP_139201346.1">
    <property type="nucleotide sequence ID" value="NZ_FOFM01000002.1"/>
</dbReference>
<organism evidence="3 4">
    <name type="scientific">Pseudovibrio axinellae</name>
    <dbReference type="NCBI Taxonomy" id="989403"/>
    <lineage>
        <taxon>Bacteria</taxon>
        <taxon>Pseudomonadati</taxon>
        <taxon>Pseudomonadota</taxon>
        <taxon>Alphaproteobacteria</taxon>
        <taxon>Hyphomicrobiales</taxon>
        <taxon>Stappiaceae</taxon>
        <taxon>Pseudovibrio</taxon>
    </lineage>
</organism>
<reference evidence="3 4" key="1">
    <citation type="journal article" date="2016" name="Front. Microbiol.">
        <title>Comparative Genomic Analysis Reveals a Diverse Repertoire of Genes Involved in Prokaryote-Eukaryote Interactions within the Pseudovibrio Genus.</title>
        <authorList>
            <person name="Romano S."/>
            <person name="Fernandez-Guerra A."/>
            <person name="Reen F.J."/>
            <person name="Glockner F.O."/>
            <person name="Crowley S.P."/>
            <person name="O'Sullivan O."/>
            <person name="Cotter P.D."/>
            <person name="Adams C."/>
            <person name="Dobson A.D."/>
            <person name="O'Gara F."/>
        </authorList>
    </citation>
    <scope>NUCLEOTIDE SEQUENCE [LARGE SCALE GENOMIC DNA]</scope>
    <source>
        <strain evidence="3 4">Ad2</strain>
    </source>
</reference>
<evidence type="ECO:0000256" key="2">
    <source>
        <dbReference type="SAM" id="MobiDB-lite"/>
    </source>
</evidence>
<comment type="caution">
    <text evidence="3">The sequence shown here is derived from an EMBL/GenBank/DDBJ whole genome shotgun (WGS) entry which is preliminary data.</text>
</comment>